<evidence type="ECO:0000313" key="2">
    <source>
        <dbReference type="Proteomes" id="UP000320762"/>
    </source>
</evidence>
<proteinExistence type="predicted"/>
<accession>A0A550CLD3</accession>
<sequence length="167" mass="18524">MNQPSMDSFFGSILASSAPAASTYNICRLIHNSQLKGSHERSKRTEYIPAGVARSRSHSAFRLTMRTHDSFAIDKAPSGRLTVHTRRDSRECAVPSTLMRLGVRNSMKVDARSRAWRVAGVERSQHQHTGQMVLVQAAWGPRASRQACCIPSKKHQSARKPSLLTAK</sequence>
<dbReference type="Proteomes" id="UP000320762">
    <property type="component" value="Unassembled WGS sequence"/>
</dbReference>
<keyword evidence="2" id="KW-1185">Reference proteome</keyword>
<dbReference type="EMBL" id="VDMD01000005">
    <property type="protein sequence ID" value="TRM65557.1"/>
    <property type="molecule type" value="Genomic_DNA"/>
</dbReference>
<gene>
    <name evidence="1" type="ORF">BD626DRAFT_489139</name>
</gene>
<name>A0A550CLD3_9AGAR</name>
<comment type="caution">
    <text evidence="1">The sequence shown here is derived from an EMBL/GenBank/DDBJ whole genome shotgun (WGS) entry which is preliminary data.</text>
</comment>
<organism evidence="1 2">
    <name type="scientific">Schizophyllum amplum</name>
    <dbReference type="NCBI Taxonomy" id="97359"/>
    <lineage>
        <taxon>Eukaryota</taxon>
        <taxon>Fungi</taxon>
        <taxon>Dikarya</taxon>
        <taxon>Basidiomycota</taxon>
        <taxon>Agaricomycotina</taxon>
        <taxon>Agaricomycetes</taxon>
        <taxon>Agaricomycetidae</taxon>
        <taxon>Agaricales</taxon>
        <taxon>Schizophyllaceae</taxon>
        <taxon>Schizophyllum</taxon>
    </lineage>
</organism>
<protein>
    <submittedName>
        <fullName evidence="1">Uncharacterized protein</fullName>
    </submittedName>
</protein>
<dbReference type="AlphaFoldDB" id="A0A550CLD3"/>
<reference evidence="1 2" key="1">
    <citation type="journal article" date="2019" name="New Phytol.">
        <title>Comparative genomics reveals unique wood-decay strategies and fruiting body development in the Schizophyllaceae.</title>
        <authorList>
            <person name="Almasi E."/>
            <person name="Sahu N."/>
            <person name="Krizsan K."/>
            <person name="Balint B."/>
            <person name="Kovacs G.M."/>
            <person name="Kiss B."/>
            <person name="Cseklye J."/>
            <person name="Drula E."/>
            <person name="Henrissat B."/>
            <person name="Nagy I."/>
            <person name="Chovatia M."/>
            <person name="Adam C."/>
            <person name="LaButti K."/>
            <person name="Lipzen A."/>
            <person name="Riley R."/>
            <person name="Grigoriev I.V."/>
            <person name="Nagy L.G."/>
        </authorList>
    </citation>
    <scope>NUCLEOTIDE SEQUENCE [LARGE SCALE GENOMIC DNA]</scope>
    <source>
        <strain evidence="1 2">NL-1724</strain>
    </source>
</reference>
<evidence type="ECO:0000313" key="1">
    <source>
        <dbReference type="EMBL" id="TRM65557.1"/>
    </source>
</evidence>